<accession>A0A0U0UUX1</accession>
<name>A0A0U0UUX1_MYCTX</name>
<gene>
    <name evidence="1" type="ORF">CAB90_04091</name>
</gene>
<organism evidence="1 2">
    <name type="scientific">Mycobacterium tuberculosis</name>
    <dbReference type="NCBI Taxonomy" id="1773"/>
    <lineage>
        <taxon>Bacteria</taxon>
        <taxon>Bacillati</taxon>
        <taxon>Actinomycetota</taxon>
        <taxon>Actinomycetes</taxon>
        <taxon>Mycobacteriales</taxon>
        <taxon>Mycobacteriaceae</taxon>
        <taxon>Mycobacterium</taxon>
        <taxon>Mycobacterium tuberculosis complex</taxon>
    </lineage>
</organism>
<reference evidence="1 2" key="1">
    <citation type="submission" date="2017-10" db="EMBL/GenBank/DDBJ databases">
        <title>Clinical isolate obtained from a human patient with meningeal tuberculosis in michoacan, Mexico.</title>
        <authorList>
            <person name="Guillen-Nepita A.L."/>
            <person name="Negrete-Paz A.M."/>
            <person name="Vazquez-Marrufo G."/>
            <person name="Cruz-Hernandez A."/>
            <person name="Fresia P."/>
            <person name="Naya H."/>
            <person name="Vazquez-Garciduenas M.S."/>
        </authorList>
    </citation>
    <scope>NUCLEOTIDE SEQUENCE [LARGE SCALE GENOMIC DNA]</scope>
    <source>
        <strain evidence="2">Beijing/MYC004</strain>
    </source>
</reference>
<dbReference type="EMBL" id="CP024614">
    <property type="protein sequence ID" value="AUS52881.1"/>
    <property type="molecule type" value="Genomic_DNA"/>
</dbReference>
<sequence length="51" mass="5343">MPAARCKADQRVMCSLQDTGFLGYDCILVSDCTVTTLPSSTSAMPAVSSRG</sequence>
<evidence type="ECO:0000313" key="2">
    <source>
        <dbReference type="Proteomes" id="UP000236349"/>
    </source>
</evidence>
<evidence type="ECO:0000313" key="1">
    <source>
        <dbReference type="EMBL" id="AUS52881.1"/>
    </source>
</evidence>
<dbReference type="AlphaFoldDB" id="A0A0U0UUX1"/>
<protein>
    <submittedName>
        <fullName evidence="1">Uncharacterized protein</fullName>
    </submittedName>
</protein>
<proteinExistence type="predicted"/>
<dbReference type="Proteomes" id="UP000236349">
    <property type="component" value="Chromosome"/>
</dbReference>